<dbReference type="Pfam" id="PF13519">
    <property type="entry name" value="VWA_2"/>
    <property type="match status" value="1"/>
</dbReference>
<organism evidence="3 4">
    <name type="scientific">Banduia mediterranea</name>
    <dbReference type="NCBI Taxonomy" id="3075609"/>
    <lineage>
        <taxon>Bacteria</taxon>
        <taxon>Pseudomonadati</taxon>
        <taxon>Pseudomonadota</taxon>
        <taxon>Gammaproteobacteria</taxon>
        <taxon>Nevskiales</taxon>
        <taxon>Algiphilaceae</taxon>
        <taxon>Banduia</taxon>
    </lineage>
</organism>
<name>A0ABU2WMZ7_9GAMM</name>
<evidence type="ECO:0000256" key="1">
    <source>
        <dbReference type="SAM" id="Phobius"/>
    </source>
</evidence>
<evidence type="ECO:0000313" key="4">
    <source>
        <dbReference type="Proteomes" id="UP001254608"/>
    </source>
</evidence>
<dbReference type="SMART" id="SM00327">
    <property type="entry name" value="VWA"/>
    <property type="match status" value="1"/>
</dbReference>
<protein>
    <submittedName>
        <fullName evidence="3">VWA domain-containing protein</fullName>
    </submittedName>
</protein>
<dbReference type="SUPFAM" id="SSF53300">
    <property type="entry name" value="vWA-like"/>
    <property type="match status" value="1"/>
</dbReference>
<feature type="domain" description="VWFA" evidence="2">
    <location>
        <begin position="99"/>
        <end position="297"/>
    </location>
</feature>
<evidence type="ECO:0000259" key="2">
    <source>
        <dbReference type="PROSITE" id="PS50234"/>
    </source>
</evidence>
<keyword evidence="1" id="KW-0472">Membrane</keyword>
<dbReference type="Proteomes" id="UP001254608">
    <property type="component" value="Unassembled WGS sequence"/>
</dbReference>
<reference evidence="3 4" key="1">
    <citation type="submission" date="2023-09" db="EMBL/GenBank/DDBJ databases">
        <authorList>
            <person name="Rey-Velasco X."/>
        </authorList>
    </citation>
    <scope>NUCLEOTIDE SEQUENCE [LARGE SCALE GENOMIC DNA]</scope>
    <source>
        <strain evidence="3 4">W345</strain>
    </source>
</reference>
<sequence length="334" mass="35146">MSLAPMLQDFHFLRPAWLLALPLLWGLSLWLARRRGRDGDWSRLIDPELLAGLQLEGAATRGGLSPWPLLALLWTLAVLALAGPAWEQESSPAFRGSAAWIVILDLSPSMTVADLSPDRVTRARYAVDDVLAAAHDARVGLVVFSEEAYTVTPLTSDVATVRSLLSPLEPAIMPTRGDQLAPALDRAAELLAGAAASEQRVIVISDGYADPAAAFASASRLRAKGVKLSVLGVGTPGGAPLPGGSGGFVRDAQGNTALARFDPEALQGLATAAGGRYRPLSGLADLTAELADQQSPVRGGAATDMTLSKWRDAGIWLLPVLLVLAALFGRRGWL</sequence>
<dbReference type="Gene3D" id="3.40.50.410">
    <property type="entry name" value="von Willebrand factor, type A domain"/>
    <property type="match status" value="1"/>
</dbReference>
<feature type="transmembrane region" description="Helical" evidence="1">
    <location>
        <begin position="315"/>
        <end position="333"/>
    </location>
</feature>
<proteinExistence type="predicted"/>
<gene>
    <name evidence="3" type="ORF">RM530_17980</name>
</gene>
<comment type="caution">
    <text evidence="3">The sequence shown here is derived from an EMBL/GenBank/DDBJ whole genome shotgun (WGS) entry which is preliminary data.</text>
</comment>
<evidence type="ECO:0000313" key="3">
    <source>
        <dbReference type="EMBL" id="MDT0499236.1"/>
    </source>
</evidence>
<dbReference type="PROSITE" id="PS50234">
    <property type="entry name" value="VWFA"/>
    <property type="match status" value="1"/>
</dbReference>
<keyword evidence="1" id="KW-1133">Transmembrane helix</keyword>
<dbReference type="PANTHER" id="PTHR22550:SF14">
    <property type="entry name" value="VWFA DOMAIN-CONTAINING PROTEIN"/>
    <property type="match status" value="1"/>
</dbReference>
<dbReference type="InterPro" id="IPR036465">
    <property type="entry name" value="vWFA_dom_sf"/>
</dbReference>
<dbReference type="PANTHER" id="PTHR22550">
    <property type="entry name" value="SPORE GERMINATION PROTEIN"/>
    <property type="match status" value="1"/>
</dbReference>
<keyword evidence="4" id="KW-1185">Reference proteome</keyword>
<accession>A0ABU2WMZ7</accession>
<feature type="transmembrane region" description="Helical" evidence="1">
    <location>
        <begin position="12"/>
        <end position="32"/>
    </location>
</feature>
<dbReference type="EMBL" id="JAVRIC010000042">
    <property type="protein sequence ID" value="MDT0499236.1"/>
    <property type="molecule type" value="Genomic_DNA"/>
</dbReference>
<dbReference type="InterPro" id="IPR002035">
    <property type="entry name" value="VWF_A"/>
</dbReference>
<dbReference type="RefSeq" id="WP_311366646.1">
    <property type="nucleotide sequence ID" value="NZ_JAVRIC010000042.1"/>
</dbReference>
<keyword evidence="1" id="KW-0812">Transmembrane</keyword>
<dbReference type="InterPro" id="IPR050768">
    <property type="entry name" value="UPF0353/GerABKA_families"/>
</dbReference>